<dbReference type="Proteomes" id="UP000694427">
    <property type="component" value="Unplaced"/>
</dbReference>
<name>A0A8C1MN07_CYPCA</name>
<dbReference type="Pfam" id="PF00560">
    <property type="entry name" value="LRR_1"/>
    <property type="match status" value="1"/>
</dbReference>
<dbReference type="SUPFAM" id="SSF52047">
    <property type="entry name" value="RNI-like"/>
    <property type="match status" value="1"/>
</dbReference>
<keyword evidence="3" id="KW-1185">Reference proteome</keyword>
<feature type="region of interest" description="Disordered" evidence="1">
    <location>
        <begin position="1"/>
        <end position="85"/>
    </location>
</feature>
<dbReference type="Pfam" id="PF13516">
    <property type="entry name" value="LRR_6"/>
    <property type="match status" value="2"/>
</dbReference>
<dbReference type="InterPro" id="IPR042419">
    <property type="entry name" value="LRC31"/>
</dbReference>
<organism evidence="2 3">
    <name type="scientific">Cyprinus carpio</name>
    <name type="common">Common carp</name>
    <dbReference type="NCBI Taxonomy" id="7962"/>
    <lineage>
        <taxon>Eukaryota</taxon>
        <taxon>Metazoa</taxon>
        <taxon>Chordata</taxon>
        <taxon>Craniata</taxon>
        <taxon>Vertebrata</taxon>
        <taxon>Euteleostomi</taxon>
        <taxon>Actinopterygii</taxon>
        <taxon>Neopterygii</taxon>
        <taxon>Teleostei</taxon>
        <taxon>Ostariophysi</taxon>
        <taxon>Cypriniformes</taxon>
        <taxon>Cyprinidae</taxon>
        <taxon>Cyprininae</taxon>
        <taxon>Cyprinus</taxon>
    </lineage>
</organism>
<dbReference type="AlphaFoldDB" id="A0A8C1MN07"/>
<reference evidence="2" key="1">
    <citation type="submission" date="2025-08" db="UniProtKB">
        <authorList>
            <consortium name="Ensembl"/>
        </authorList>
    </citation>
    <scope>IDENTIFICATION</scope>
</reference>
<evidence type="ECO:0000313" key="3">
    <source>
        <dbReference type="Proteomes" id="UP000694427"/>
    </source>
</evidence>
<accession>A0A8C1MN07</accession>
<dbReference type="SMART" id="SM00365">
    <property type="entry name" value="LRR_SD22"/>
    <property type="match status" value="3"/>
</dbReference>
<evidence type="ECO:0000313" key="2">
    <source>
        <dbReference type="Ensembl" id="ENSCCRP00010079651.1"/>
    </source>
</evidence>
<reference evidence="2" key="2">
    <citation type="submission" date="2025-09" db="UniProtKB">
        <authorList>
            <consortium name="Ensembl"/>
        </authorList>
    </citation>
    <scope>IDENTIFICATION</scope>
</reference>
<dbReference type="PANTHER" id="PTHR24109:SF3">
    <property type="entry name" value="LEUCINE-RICH REPEAT-CONTAINING PROTEIN 31"/>
    <property type="match status" value="1"/>
</dbReference>
<gene>
    <name evidence="2" type="primary">LOC109066661</name>
</gene>
<feature type="compositionally biased region" description="Basic and acidic residues" evidence="1">
    <location>
        <begin position="45"/>
        <end position="79"/>
    </location>
</feature>
<dbReference type="PROSITE" id="PS51450">
    <property type="entry name" value="LRR"/>
    <property type="match status" value="1"/>
</dbReference>
<proteinExistence type="predicted"/>
<evidence type="ECO:0000256" key="1">
    <source>
        <dbReference type="SAM" id="MobiDB-lite"/>
    </source>
</evidence>
<dbReference type="Ensembl" id="ENSCCRT00010088346.1">
    <property type="protein sequence ID" value="ENSCCRP00010079651.1"/>
    <property type="gene ID" value="ENSCCRG00010034810.1"/>
</dbReference>
<dbReference type="InterPro" id="IPR001611">
    <property type="entry name" value="Leu-rich_rpt"/>
</dbReference>
<protein>
    <submittedName>
        <fullName evidence="2">Leucine rich repeat containing 31</fullName>
    </submittedName>
</protein>
<dbReference type="Gene3D" id="3.80.10.10">
    <property type="entry name" value="Ribonuclease Inhibitor"/>
    <property type="match status" value="2"/>
</dbReference>
<dbReference type="InterPro" id="IPR032675">
    <property type="entry name" value="LRR_dom_sf"/>
</dbReference>
<feature type="compositionally biased region" description="Basic and acidic residues" evidence="1">
    <location>
        <begin position="1"/>
        <end position="18"/>
    </location>
</feature>
<dbReference type="PANTHER" id="PTHR24109">
    <property type="entry name" value="LEUCINE-RICH REPEAT-CONTAINING PROTEIN 31"/>
    <property type="match status" value="1"/>
</dbReference>
<dbReference type="SMART" id="SM00368">
    <property type="entry name" value="LRR_RI"/>
    <property type="match status" value="9"/>
</dbReference>
<sequence>MDSTEATKGKESVQKRSPLDLIMNQLRRKASFTERKKPAVGRLFRPSESRDKRNVGIPEVKESEASEGKENNEPGKEINDTDDEAGSVVGWGRVKQFVQKLGKTPHSQNLSLSHCDMTATDVVELATLLPFLAQLEVMDLSWNDLVGGSLKALTIHLQHVGKLRVLKLCSCRLTNQDLTALGEALDCIPLIEVLDLSWNVGVGAGNFRHFTEHLQAESTLKELRLVDCQLSETDITALSEALRMLSSLEELDLSNNKLSIKGMENFTSSLGSTPRLKTLKLSMCGLSKDSISILGQALRSVPALEHINLSCNKEAGGGLTMLSTNLALLTHLRSLDMHLCCLSKEDVLALVQVASSLKELRELDLSSNKSVGETLQNLLQTLPLSQITKLPLNNCALSTHACHALATAMQMLKQLESLNLSWNKCVGENLKQFLEPLPPDCKLQDLRLSSCNLTTEDVLQLGQFWSKNAQLIILRLEYDTFANCCNLAESACQRGVLSHLKQLDLSYNGSVGDGGWMSLFGKAAALKGLEELDVSLRPSASLSVSPWLPALLEALPQLSSLTCLSLQHWALSSAEREKLEKILRKKNVILECDRLAMPKAAG</sequence>